<dbReference type="PROSITE" id="PS50990">
    <property type="entry name" value="PEPTIDASE_C39"/>
    <property type="match status" value="1"/>
</dbReference>
<feature type="domain" description="ABC transmembrane type-1" evidence="12">
    <location>
        <begin position="174"/>
        <end position="455"/>
    </location>
</feature>
<evidence type="ECO:0000259" key="12">
    <source>
        <dbReference type="PROSITE" id="PS50929"/>
    </source>
</evidence>
<comment type="caution">
    <text evidence="14">The sequence shown here is derived from an EMBL/GenBank/DDBJ whole genome shotgun (WGS) entry which is preliminary data.</text>
</comment>
<dbReference type="InterPro" id="IPR027417">
    <property type="entry name" value="P-loop_NTPase"/>
</dbReference>
<feature type="transmembrane region" description="Helical" evidence="10">
    <location>
        <begin position="209"/>
        <end position="230"/>
    </location>
</feature>
<evidence type="ECO:0000256" key="10">
    <source>
        <dbReference type="SAM" id="Phobius"/>
    </source>
</evidence>
<organism evidence="14 15">
    <name type="scientific">Almyronema epifaneia S1</name>
    <dbReference type="NCBI Taxonomy" id="2991925"/>
    <lineage>
        <taxon>Bacteria</taxon>
        <taxon>Bacillati</taxon>
        <taxon>Cyanobacteriota</taxon>
        <taxon>Cyanophyceae</taxon>
        <taxon>Nodosilineales</taxon>
        <taxon>Nodosilineaceae</taxon>
        <taxon>Almyronema</taxon>
        <taxon>Almyronema epifaneia</taxon>
    </lineage>
</organism>
<keyword evidence="4" id="KW-0378">Hydrolase</keyword>
<dbReference type="InterPro" id="IPR003593">
    <property type="entry name" value="AAA+_ATPase"/>
</dbReference>
<keyword evidence="2 10" id="KW-0812">Transmembrane</keyword>
<name>A0ABW6IL37_9CYAN</name>
<dbReference type="SUPFAM" id="SSF90123">
    <property type="entry name" value="ABC transporter transmembrane region"/>
    <property type="match status" value="1"/>
</dbReference>
<dbReference type="NCBIfam" id="TIGR03796">
    <property type="entry name" value="NHLM_micro_ABC1"/>
    <property type="match status" value="1"/>
</dbReference>
<feature type="transmembrane region" description="Helical" evidence="10">
    <location>
        <begin position="310"/>
        <end position="330"/>
    </location>
</feature>
<evidence type="ECO:0000256" key="6">
    <source>
        <dbReference type="ARBA" id="ARBA00022927"/>
    </source>
</evidence>
<evidence type="ECO:0000256" key="1">
    <source>
        <dbReference type="ARBA" id="ARBA00004651"/>
    </source>
</evidence>
<dbReference type="Pfam" id="PF00005">
    <property type="entry name" value="ABC_tran"/>
    <property type="match status" value="1"/>
</dbReference>
<dbReference type="InterPro" id="IPR005074">
    <property type="entry name" value="Peptidase_C39"/>
</dbReference>
<dbReference type="InterPro" id="IPR011527">
    <property type="entry name" value="ABC1_TM_dom"/>
</dbReference>
<evidence type="ECO:0000256" key="5">
    <source>
        <dbReference type="ARBA" id="ARBA00022840"/>
    </source>
</evidence>
<evidence type="ECO:0000256" key="7">
    <source>
        <dbReference type="ARBA" id="ARBA00022989"/>
    </source>
</evidence>
<feature type="domain" description="ABC transporter" evidence="11">
    <location>
        <begin position="509"/>
        <end position="742"/>
    </location>
</feature>
<dbReference type="CDD" id="cd18569">
    <property type="entry name" value="ABC_6TM_NHLM_bacteriocin"/>
    <property type="match status" value="1"/>
</dbReference>
<keyword evidence="4" id="KW-0645">Protease</keyword>
<evidence type="ECO:0000313" key="14">
    <source>
        <dbReference type="EMBL" id="MFE4108285.1"/>
    </source>
</evidence>
<dbReference type="InterPro" id="IPR003439">
    <property type="entry name" value="ABC_transporter-like_ATP-bd"/>
</dbReference>
<dbReference type="Pfam" id="PF03412">
    <property type="entry name" value="Peptidase_C39"/>
    <property type="match status" value="1"/>
</dbReference>
<dbReference type="PROSITE" id="PS50893">
    <property type="entry name" value="ABC_TRANSPORTER_2"/>
    <property type="match status" value="1"/>
</dbReference>
<proteinExistence type="predicted"/>
<sequence>MLIFPQPLATAAFPKRVKTPTVLQMEAVECGAAALGKILGYYGRRVPLAELRQVCGVSRDGVTAASVLKAARQYGLEASGYKKNLERVMQLEPPFIAFWHFNHFLVVDGFSDKWVYLNDPATGPRRVTPAEFDEGYTGIVLGFKPGETFQPGGSKDDLIGTLWQRLRPSTGALLLTITAGFFLVLPALVLPALSQIFVDSVLVGGRLEWLPYLLLGLLIIAILEGWLTALQRRYLRSLRIKLAVGMTSRFVWHVLRLPVGFYAQRFAGEIASRIRLNDEVASVLSGQLTITVISFVLVLFYALAMAQYDLLMTAIVVGFSIINVVVLQWIGRHRIDANLRLSQEQGKAAGVAIAGLQNMETIKASGLESDFFARWAGYYTKSINAQQELGLTNQMLGILPSLLSALTNLALLTVGGWRVINGELSIGMLVALQLLMVSFQRPVNRLVSFASTLQTLQSNLKRLDDVLANVVDGQLINGAMSDCQTASNLADHPVSATATTASHRLTGAISIRDLAFGYHPLEAPMIEHFNLEIQPGQRVAFVGGSGSGKSTLAKLIAGLYEPRSGAICFDGRQRHEIPRDVLTHSIAVVEQDILIFAGTIRDNLTLWDTTIADVDLRKAAMDAAIEEVILAQPYGFEAQLLEGAANLSGGQRQRLEMARALVGNPSILILDEATSALDTETEKIIDQNLRRRGCTCIIVAHRLSTIRDCDEILVLDRGKVVQRGTHETLWAEGGHYARLINSESG</sequence>
<dbReference type="SMART" id="SM00382">
    <property type="entry name" value="AAA"/>
    <property type="match status" value="1"/>
</dbReference>
<keyword evidence="8 10" id="KW-0472">Membrane</keyword>
<feature type="domain" description="Peptidase C39" evidence="13">
    <location>
        <begin position="24"/>
        <end position="143"/>
    </location>
</feature>
<dbReference type="Gene3D" id="3.90.70.10">
    <property type="entry name" value="Cysteine proteinases"/>
    <property type="match status" value="1"/>
</dbReference>
<keyword evidence="6" id="KW-0813">Transport</keyword>
<keyword evidence="3" id="KW-0547">Nucleotide-binding</keyword>
<comment type="subcellular location">
    <subcellularLocation>
        <location evidence="1">Cell membrane</location>
        <topology evidence="1">Multi-pass membrane protein</topology>
    </subcellularLocation>
</comment>
<feature type="transmembrane region" description="Helical" evidence="10">
    <location>
        <begin position="172"/>
        <end position="197"/>
    </location>
</feature>
<evidence type="ECO:0000256" key="4">
    <source>
        <dbReference type="ARBA" id="ARBA00022807"/>
    </source>
</evidence>
<dbReference type="InterPro" id="IPR022514">
    <property type="entry name" value="NHPM_micro_ABC1"/>
</dbReference>
<dbReference type="PANTHER" id="PTHR24221:SF654">
    <property type="entry name" value="ATP-BINDING CASSETTE SUB-FAMILY B MEMBER 6"/>
    <property type="match status" value="1"/>
</dbReference>
<dbReference type="InterPro" id="IPR036640">
    <property type="entry name" value="ABC1_TM_sf"/>
</dbReference>
<dbReference type="PROSITE" id="PS00211">
    <property type="entry name" value="ABC_TRANSPORTER_1"/>
    <property type="match status" value="1"/>
</dbReference>
<dbReference type="PANTHER" id="PTHR24221">
    <property type="entry name" value="ATP-BINDING CASSETTE SUB-FAMILY B"/>
    <property type="match status" value="1"/>
</dbReference>
<dbReference type="InterPro" id="IPR039421">
    <property type="entry name" value="Type_1_exporter"/>
</dbReference>
<evidence type="ECO:0000256" key="8">
    <source>
        <dbReference type="ARBA" id="ARBA00023136"/>
    </source>
</evidence>
<protein>
    <submittedName>
        <fullName evidence="14">NHLP family bacteriocin export ABC transporter peptidase/permease/ATPase subunit</fullName>
    </submittedName>
</protein>
<dbReference type="InterPro" id="IPR017871">
    <property type="entry name" value="ABC_transporter-like_CS"/>
</dbReference>
<dbReference type="Gene3D" id="1.20.1560.10">
    <property type="entry name" value="ABC transporter type 1, transmembrane domain"/>
    <property type="match status" value="2"/>
</dbReference>
<keyword evidence="4" id="KW-0788">Thiol protease</keyword>
<keyword evidence="7 10" id="KW-1133">Transmembrane helix</keyword>
<dbReference type="Proteomes" id="UP001600165">
    <property type="component" value="Unassembled WGS sequence"/>
</dbReference>
<evidence type="ECO:0000313" key="15">
    <source>
        <dbReference type="Proteomes" id="UP001600165"/>
    </source>
</evidence>
<reference evidence="14 15" key="1">
    <citation type="submission" date="2024-10" db="EMBL/GenBank/DDBJ databases">
        <authorList>
            <person name="Ratan Roy A."/>
            <person name="Morales Sandoval P.H."/>
            <person name="De Los Santos Villalobos S."/>
            <person name="Chakraborty S."/>
            <person name="Mukherjee J."/>
        </authorList>
    </citation>
    <scope>NUCLEOTIDE SEQUENCE [LARGE SCALE GENOMIC DNA]</scope>
    <source>
        <strain evidence="14 15">S1</strain>
    </source>
</reference>
<accession>A0ABW6IL37</accession>
<keyword evidence="5" id="KW-0067">ATP-binding</keyword>
<keyword evidence="15" id="KW-1185">Reference proteome</keyword>
<dbReference type="SUPFAM" id="SSF52540">
    <property type="entry name" value="P-loop containing nucleoside triphosphate hydrolases"/>
    <property type="match status" value="1"/>
</dbReference>
<gene>
    <name evidence="14" type="ORF">ACFVKH_18540</name>
</gene>
<feature type="transmembrane region" description="Helical" evidence="10">
    <location>
        <begin position="396"/>
        <end position="414"/>
    </location>
</feature>
<evidence type="ECO:0000259" key="11">
    <source>
        <dbReference type="PROSITE" id="PS50893"/>
    </source>
</evidence>
<dbReference type="Pfam" id="PF00664">
    <property type="entry name" value="ABC_membrane"/>
    <property type="match status" value="1"/>
</dbReference>
<feature type="transmembrane region" description="Helical" evidence="10">
    <location>
        <begin position="280"/>
        <end position="304"/>
    </location>
</feature>
<dbReference type="RefSeq" id="WP_377967855.1">
    <property type="nucleotide sequence ID" value="NZ_JBHZOL010000104.1"/>
</dbReference>
<dbReference type="EMBL" id="JBHZOL010000104">
    <property type="protein sequence ID" value="MFE4108285.1"/>
    <property type="molecule type" value="Genomic_DNA"/>
</dbReference>
<dbReference type="Gene3D" id="3.40.50.300">
    <property type="entry name" value="P-loop containing nucleotide triphosphate hydrolases"/>
    <property type="match status" value="1"/>
</dbReference>
<evidence type="ECO:0000256" key="9">
    <source>
        <dbReference type="ARBA" id="ARBA00043264"/>
    </source>
</evidence>
<dbReference type="PROSITE" id="PS50929">
    <property type="entry name" value="ABC_TM1F"/>
    <property type="match status" value="1"/>
</dbReference>
<evidence type="ECO:0000256" key="3">
    <source>
        <dbReference type="ARBA" id="ARBA00022741"/>
    </source>
</evidence>
<evidence type="ECO:0000256" key="2">
    <source>
        <dbReference type="ARBA" id="ARBA00022692"/>
    </source>
</evidence>
<keyword evidence="6" id="KW-0653">Protein transport</keyword>
<keyword evidence="9" id="KW-0080">Bacteriocin transport</keyword>
<evidence type="ECO:0000259" key="13">
    <source>
        <dbReference type="PROSITE" id="PS50990"/>
    </source>
</evidence>